<dbReference type="InterPro" id="IPR032675">
    <property type="entry name" value="LRR_dom_sf"/>
</dbReference>
<dbReference type="GO" id="GO:0005737">
    <property type="term" value="C:cytoplasm"/>
    <property type="evidence" value="ECO:0007669"/>
    <property type="project" value="TreeGrafter"/>
</dbReference>
<dbReference type="AlphaFoldDB" id="A0A1J3FPA7"/>
<proteinExistence type="predicted"/>
<name>A0A1J3FPA7_NOCCA</name>
<dbReference type="PANTHER" id="PTHR13382">
    <property type="entry name" value="MITOCHONDRIAL ATP SYNTHASE COUPLING FACTOR B"/>
    <property type="match status" value="1"/>
</dbReference>
<dbReference type="InterPro" id="IPR050648">
    <property type="entry name" value="F-box_LRR-repeat"/>
</dbReference>
<evidence type="ECO:0000313" key="3">
    <source>
        <dbReference type="EMBL" id="JAU59167.1"/>
    </source>
</evidence>
<sequence length="270" mass="29519">MVFNCPNLREISLEFSRQEHDSTDLITVFDGLGKTCRRIQNIHIASLKLSHPVVLALTAANFRELRMLSLVLGKEITDASVAAISSSYSDLQLLDLSGSSITDSGIGMICNVLPDTLSRLLLALCPNVTSSGIQYATAQLPLLELLDCGMTISDPASDNQTIPERSSNPQQTQLINGQKMFIKHSRLKKLSLWGCSSLDTLFLNCPELKDLNLNSCNNLHPERLALQCPKLQLVHASGCQGPLTKAIRKQVLKNFTGGNNMISKRLADCS</sequence>
<organism evidence="2">
    <name type="scientific">Noccaea caerulescens</name>
    <name type="common">Alpine penny-cress</name>
    <name type="synonym">Thlaspi caerulescens</name>
    <dbReference type="NCBI Taxonomy" id="107243"/>
    <lineage>
        <taxon>Eukaryota</taxon>
        <taxon>Viridiplantae</taxon>
        <taxon>Streptophyta</taxon>
        <taxon>Embryophyta</taxon>
        <taxon>Tracheophyta</taxon>
        <taxon>Spermatophyta</taxon>
        <taxon>Magnoliopsida</taxon>
        <taxon>eudicotyledons</taxon>
        <taxon>Gunneridae</taxon>
        <taxon>Pentapetalae</taxon>
        <taxon>rosids</taxon>
        <taxon>malvids</taxon>
        <taxon>Brassicales</taxon>
        <taxon>Brassicaceae</taxon>
        <taxon>Coluteocarpeae</taxon>
        <taxon>Noccaea</taxon>
    </lineage>
</organism>
<dbReference type="SUPFAM" id="SSF52047">
    <property type="entry name" value="RNI-like"/>
    <property type="match status" value="1"/>
</dbReference>
<protein>
    <submittedName>
        <fullName evidence="2">F-box/LRR-repeat protein 17</fullName>
    </submittedName>
</protein>
<evidence type="ECO:0000313" key="2">
    <source>
        <dbReference type="EMBL" id="JAU45679.1"/>
    </source>
</evidence>
<dbReference type="EMBL" id="GEVI01018108">
    <property type="protein sequence ID" value="JAU14212.1"/>
    <property type="molecule type" value="Transcribed_RNA"/>
</dbReference>
<dbReference type="PANTHER" id="PTHR13382:SF21">
    <property type="entry name" value="OS12G0601000 PROTEIN"/>
    <property type="match status" value="1"/>
</dbReference>
<reference evidence="2" key="1">
    <citation type="submission" date="2016-07" db="EMBL/GenBank/DDBJ databases">
        <title>De novo transcriptome assembly of four accessions of the metal hyperaccumulator plant Noccaea caerulescens.</title>
        <authorList>
            <person name="Blande D."/>
            <person name="Halimaa P."/>
            <person name="Tervahauta A.I."/>
            <person name="Aarts M.G."/>
            <person name="Karenlampi S.O."/>
        </authorList>
    </citation>
    <scope>NUCLEOTIDE SEQUENCE</scope>
</reference>
<dbReference type="EMBL" id="GEVL01018174">
    <property type="protein sequence ID" value="JAU59167.1"/>
    <property type="molecule type" value="Transcribed_RNA"/>
</dbReference>
<dbReference type="Gene3D" id="3.80.10.10">
    <property type="entry name" value="Ribonuclease Inhibitor"/>
    <property type="match status" value="2"/>
</dbReference>
<gene>
    <name evidence="1" type="ORF">GA_TR17930_c2_g1_i1_g.57403</name>
    <name evidence="2" type="ORF">LC_TR15374_c3_g1_i1_g.52241</name>
    <name evidence="3" type="ORF">LE_TR9007_c2_g1_i1_g.30665</name>
</gene>
<evidence type="ECO:0000313" key="1">
    <source>
        <dbReference type="EMBL" id="JAU14212.1"/>
    </source>
</evidence>
<dbReference type="EMBL" id="GEVK01007153">
    <property type="protein sequence ID" value="JAU45679.1"/>
    <property type="molecule type" value="Transcribed_RNA"/>
</dbReference>
<accession>A0A1J3FPA7</accession>